<gene>
    <name evidence="1" type="ORF">NC799_07675</name>
</gene>
<name>A0A9X4AEE8_9BACI</name>
<reference evidence="1" key="1">
    <citation type="submission" date="2022-06" db="EMBL/GenBank/DDBJ databases">
        <title>Aquibacillus sp. a new bacterium isolated from soil saline samples.</title>
        <authorList>
            <person name="Galisteo C."/>
            <person name="De La Haba R."/>
            <person name="Sanchez-Porro C."/>
            <person name="Ventosa A."/>
        </authorList>
    </citation>
    <scope>NUCLEOTIDE SEQUENCE</scope>
    <source>
        <strain evidence="1">3ASR75-54</strain>
    </source>
</reference>
<accession>A0A9X4AEE8</accession>
<proteinExistence type="predicted"/>
<dbReference type="RefSeq" id="WP_272445816.1">
    <property type="nucleotide sequence ID" value="NZ_JAMQKC010000004.1"/>
</dbReference>
<evidence type="ECO:0000313" key="1">
    <source>
        <dbReference type="EMBL" id="MDC3416797.1"/>
    </source>
</evidence>
<comment type="caution">
    <text evidence="1">The sequence shown here is derived from an EMBL/GenBank/DDBJ whole genome shotgun (WGS) entry which is preliminary data.</text>
</comment>
<protein>
    <submittedName>
        <fullName evidence="1">Sporulation histidine kinase inhibitor Sda</fullName>
    </submittedName>
</protein>
<organism evidence="1 2">
    <name type="scientific">Aquibacillus salsiterrae</name>
    <dbReference type="NCBI Taxonomy" id="2950439"/>
    <lineage>
        <taxon>Bacteria</taxon>
        <taxon>Bacillati</taxon>
        <taxon>Bacillota</taxon>
        <taxon>Bacilli</taxon>
        <taxon>Bacillales</taxon>
        <taxon>Bacillaceae</taxon>
        <taxon>Aquibacillus</taxon>
    </lineage>
</organism>
<keyword evidence="2" id="KW-1185">Reference proteome</keyword>
<dbReference type="Gene3D" id="1.10.287.1100">
    <property type="entry name" value="Sporulation inhibitor A"/>
    <property type="match status" value="1"/>
</dbReference>
<dbReference type="AlphaFoldDB" id="A0A9X4AEE8"/>
<sequence>MGLHSLSDEKLVNCYYEALNLDLEPDFIDLILEEIDHRGLLPEELGKVD</sequence>
<dbReference type="EMBL" id="JAMQKC010000004">
    <property type="protein sequence ID" value="MDC3416797.1"/>
    <property type="molecule type" value="Genomic_DNA"/>
</dbReference>
<dbReference type="InterPro" id="IPR036916">
    <property type="entry name" value="Sda_sf"/>
</dbReference>
<evidence type="ECO:0000313" key="2">
    <source>
        <dbReference type="Proteomes" id="UP001145069"/>
    </source>
</evidence>
<dbReference type="Proteomes" id="UP001145069">
    <property type="component" value="Unassembled WGS sequence"/>
</dbReference>
<dbReference type="SUPFAM" id="SSF100985">
    <property type="entry name" value="Sporulation inhibitor Sda"/>
    <property type="match status" value="1"/>
</dbReference>
<dbReference type="Pfam" id="PF08970">
    <property type="entry name" value="Sda"/>
    <property type="match status" value="1"/>
</dbReference>
<dbReference type="InterPro" id="IPR015064">
    <property type="entry name" value="Sda"/>
</dbReference>